<comment type="subcellular location">
    <subcellularLocation>
        <location evidence="1">Cell envelope</location>
    </subcellularLocation>
</comment>
<keyword evidence="4" id="KW-1015">Disulfide bond</keyword>
<reference evidence="10" key="1">
    <citation type="journal article" date="2019" name="Int. J. Syst. Evol. Microbiol.">
        <title>The Global Catalogue of Microorganisms (GCM) 10K type strain sequencing project: providing services to taxonomists for standard genome sequencing and annotation.</title>
        <authorList>
            <consortium name="The Broad Institute Genomics Platform"/>
            <consortium name="The Broad Institute Genome Sequencing Center for Infectious Disease"/>
            <person name="Wu L."/>
            <person name="Ma J."/>
        </authorList>
    </citation>
    <scope>NUCLEOTIDE SEQUENCE [LARGE SCALE GENOMIC DNA]</scope>
    <source>
        <strain evidence="10">JCM 16548</strain>
    </source>
</reference>
<evidence type="ECO:0000256" key="3">
    <source>
        <dbReference type="ARBA" id="ARBA00022968"/>
    </source>
</evidence>
<proteinExistence type="predicted"/>
<dbReference type="InterPro" id="IPR036249">
    <property type="entry name" value="Thioredoxin-like_sf"/>
</dbReference>
<dbReference type="SUPFAM" id="SSF52833">
    <property type="entry name" value="Thioredoxin-like"/>
    <property type="match status" value="1"/>
</dbReference>
<keyword evidence="10" id="KW-1185">Reference proteome</keyword>
<dbReference type="PROSITE" id="PS00194">
    <property type="entry name" value="THIOREDOXIN_1"/>
    <property type="match status" value="1"/>
</dbReference>
<dbReference type="EMBL" id="BAAAYX010000019">
    <property type="protein sequence ID" value="GAA3714001.1"/>
    <property type="molecule type" value="Genomic_DNA"/>
</dbReference>
<protein>
    <submittedName>
        <fullName evidence="9">TlpA disulfide reductase family protein</fullName>
    </submittedName>
</protein>
<accession>A0ABP7E3Z8</accession>
<evidence type="ECO:0000256" key="5">
    <source>
        <dbReference type="ARBA" id="ARBA00023284"/>
    </source>
</evidence>
<evidence type="ECO:0000256" key="7">
    <source>
        <dbReference type="SAM" id="SignalP"/>
    </source>
</evidence>
<evidence type="ECO:0000313" key="10">
    <source>
        <dbReference type="Proteomes" id="UP001500051"/>
    </source>
</evidence>
<dbReference type="Pfam" id="PF00578">
    <property type="entry name" value="AhpC-TSA"/>
    <property type="match status" value="1"/>
</dbReference>
<evidence type="ECO:0000256" key="2">
    <source>
        <dbReference type="ARBA" id="ARBA00022748"/>
    </source>
</evidence>
<keyword evidence="5" id="KW-0676">Redox-active center</keyword>
<keyword evidence="2" id="KW-0201">Cytochrome c-type biogenesis</keyword>
<dbReference type="Proteomes" id="UP001500051">
    <property type="component" value="Unassembled WGS sequence"/>
</dbReference>
<comment type="caution">
    <text evidence="9">The sequence shown here is derived from an EMBL/GenBank/DDBJ whole genome shotgun (WGS) entry which is preliminary data.</text>
</comment>
<keyword evidence="7" id="KW-0732">Signal</keyword>
<dbReference type="InterPro" id="IPR013766">
    <property type="entry name" value="Thioredoxin_domain"/>
</dbReference>
<name>A0ABP7E3Z8_9ACTN</name>
<dbReference type="InterPro" id="IPR000866">
    <property type="entry name" value="AhpC/TSA"/>
</dbReference>
<dbReference type="PROSITE" id="PS51257">
    <property type="entry name" value="PROKAR_LIPOPROTEIN"/>
    <property type="match status" value="1"/>
</dbReference>
<feature type="domain" description="Thioredoxin" evidence="8">
    <location>
        <begin position="48"/>
        <end position="198"/>
    </location>
</feature>
<evidence type="ECO:0000256" key="6">
    <source>
        <dbReference type="SAM" id="MobiDB-lite"/>
    </source>
</evidence>
<dbReference type="RefSeq" id="WP_344813880.1">
    <property type="nucleotide sequence ID" value="NZ_BAAAYX010000019.1"/>
</dbReference>
<dbReference type="PANTHER" id="PTHR42852:SF6">
    <property type="entry name" value="THIOL:DISULFIDE INTERCHANGE PROTEIN DSBE"/>
    <property type="match status" value="1"/>
</dbReference>
<feature type="region of interest" description="Disordered" evidence="6">
    <location>
        <begin position="29"/>
        <end position="69"/>
    </location>
</feature>
<evidence type="ECO:0000256" key="1">
    <source>
        <dbReference type="ARBA" id="ARBA00004196"/>
    </source>
</evidence>
<dbReference type="InterPro" id="IPR017937">
    <property type="entry name" value="Thioredoxin_CS"/>
</dbReference>
<evidence type="ECO:0000313" key="9">
    <source>
        <dbReference type="EMBL" id="GAA3714001.1"/>
    </source>
</evidence>
<feature type="signal peptide" evidence="7">
    <location>
        <begin position="1"/>
        <end position="31"/>
    </location>
</feature>
<dbReference type="PANTHER" id="PTHR42852">
    <property type="entry name" value="THIOL:DISULFIDE INTERCHANGE PROTEIN DSBE"/>
    <property type="match status" value="1"/>
</dbReference>
<sequence>MTARGHRTGRTVVAAAIVVALALSGCTTQTAGDENTRTRSQTGYIGGASLTRIPPDQRRPAPIAAGPSLADPSRIVSSGDYPGKVVVVNVWGSWCAPCRKEAPELEAVSRSRRDVAQLIGLDIRDYDPAPAAAFVRAFGVTYPQIYDPRGTQLVKYSELPPNGIPSTLIIDRQGRIAVRIVGAITRGTLTQMIDDVAAGR</sequence>
<feature type="compositionally biased region" description="Polar residues" evidence="6">
    <location>
        <begin position="29"/>
        <end position="43"/>
    </location>
</feature>
<organism evidence="9 10">
    <name type="scientific">Microlunatus aurantiacus</name>
    <dbReference type="NCBI Taxonomy" id="446786"/>
    <lineage>
        <taxon>Bacteria</taxon>
        <taxon>Bacillati</taxon>
        <taxon>Actinomycetota</taxon>
        <taxon>Actinomycetes</taxon>
        <taxon>Propionibacteriales</taxon>
        <taxon>Propionibacteriaceae</taxon>
        <taxon>Microlunatus</taxon>
    </lineage>
</organism>
<keyword evidence="3" id="KW-0812">Transmembrane</keyword>
<dbReference type="CDD" id="cd02966">
    <property type="entry name" value="TlpA_like_family"/>
    <property type="match status" value="1"/>
</dbReference>
<dbReference type="Gene3D" id="3.40.30.10">
    <property type="entry name" value="Glutaredoxin"/>
    <property type="match status" value="1"/>
</dbReference>
<keyword evidence="3" id="KW-0735">Signal-anchor</keyword>
<evidence type="ECO:0000259" key="8">
    <source>
        <dbReference type="PROSITE" id="PS51352"/>
    </source>
</evidence>
<dbReference type="InterPro" id="IPR050553">
    <property type="entry name" value="Thioredoxin_ResA/DsbE_sf"/>
</dbReference>
<evidence type="ECO:0000256" key="4">
    <source>
        <dbReference type="ARBA" id="ARBA00023157"/>
    </source>
</evidence>
<gene>
    <name evidence="9" type="ORF">GCM10022204_36370</name>
</gene>
<dbReference type="PROSITE" id="PS51352">
    <property type="entry name" value="THIOREDOXIN_2"/>
    <property type="match status" value="1"/>
</dbReference>
<feature type="chain" id="PRO_5045236985" evidence="7">
    <location>
        <begin position="32"/>
        <end position="200"/>
    </location>
</feature>